<gene>
    <name evidence="3" type="ORF">g.10041</name>
</gene>
<organism evidence="3">
    <name type="scientific">Homalodisca liturata</name>
    <dbReference type="NCBI Taxonomy" id="320908"/>
    <lineage>
        <taxon>Eukaryota</taxon>
        <taxon>Metazoa</taxon>
        <taxon>Ecdysozoa</taxon>
        <taxon>Arthropoda</taxon>
        <taxon>Hexapoda</taxon>
        <taxon>Insecta</taxon>
        <taxon>Pterygota</taxon>
        <taxon>Neoptera</taxon>
        <taxon>Paraneoptera</taxon>
        <taxon>Hemiptera</taxon>
        <taxon>Auchenorrhyncha</taxon>
        <taxon>Membracoidea</taxon>
        <taxon>Cicadellidae</taxon>
        <taxon>Cicadellinae</taxon>
        <taxon>Proconiini</taxon>
        <taxon>Homalodisca</taxon>
    </lineage>
</organism>
<feature type="compositionally biased region" description="Polar residues" evidence="1">
    <location>
        <begin position="77"/>
        <end position="96"/>
    </location>
</feature>
<reference evidence="3" key="1">
    <citation type="submission" date="2015-11" db="EMBL/GenBank/DDBJ databases">
        <title>De novo transcriptome assembly of four potential Pierce s Disease insect vectors from Arizona vineyards.</title>
        <authorList>
            <person name="Tassone E.E."/>
        </authorList>
    </citation>
    <scope>NUCLEOTIDE SEQUENCE</scope>
</reference>
<feature type="signal peptide" evidence="2">
    <location>
        <begin position="1"/>
        <end position="18"/>
    </location>
</feature>
<proteinExistence type="predicted"/>
<accession>A0A1B6J7U8</accession>
<name>A0A1B6J7U8_9HEMI</name>
<feature type="compositionally biased region" description="Basic and acidic residues" evidence="1">
    <location>
        <begin position="53"/>
        <end position="76"/>
    </location>
</feature>
<evidence type="ECO:0000256" key="2">
    <source>
        <dbReference type="SAM" id="SignalP"/>
    </source>
</evidence>
<sequence>MQLSRRLWYCACFTFTLGLCKHELVNMHRDVTTEKPIKHFNVAINNGNPEGNKIQKETSDSSKDIHISSSNKKDAQSRNSVVKINNNAIEPNLKQSTRTNNHICTEPNCSHSRTNNHICTEPNCSHSRT</sequence>
<evidence type="ECO:0008006" key="4">
    <source>
        <dbReference type="Google" id="ProtNLM"/>
    </source>
</evidence>
<feature type="chain" id="PRO_5008585607" description="Secreted protein" evidence="2">
    <location>
        <begin position="19"/>
        <end position="129"/>
    </location>
</feature>
<dbReference type="AlphaFoldDB" id="A0A1B6J7U8"/>
<evidence type="ECO:0000256" key="1">
    <source>
        <dbReference type="SAM" id="MobiDB-lite"/>
    </source>
</evidence>
<feature type="region of interest" description="Disordered" evidence="1">
    <location>
        <begin position="44"/>
        <end position="96"/>
    </location>
</feature>
<keyword evidence="2" id="KW-0732">Signal</keyword>
<dbReference type="EMBL" id="GECU01012450">
    <property type="protein sequence ID" value="JAS95256.1"/>
    <property type="molecule type" value="Transcribed_RNA"/>
</dbReference>
<protein>
    <recommendedName>
        <fullName evidence="4">Secreted protein</fullName>
    </recommendedName>
</protein>
<feature type="non-terminal residue" evidence="3">
    <location>
        <position position="129"/>
    </location>
</feature>
<evidence type="ECO:0000313" key="3">
    <source>
        <dbReference type="EMBL" id="JAS95256.1"/>
    </source>
</evidence>